<protein>
    <submittedName>
        <fullName evidence="1">rRNA-processing protein bfr2</fullName>
    </submittedName>
</protein>
<accession>A0ACC1LBW7</accession>
<dbReference type="Proteomes" id="UP001140096">
    <property type="component" value="Unassembled WGS sequence"/>
</dbReference>
<evidence type="ECO:0000313" key="1">
    <source>
        <dbReference type="EMBL" id="KAJ2805122.1"/>
    </source>
</evidence>
<dbReference type="EMBL" id="JANBUP010001529">
    <property type="protein sequence ID" value="KAJ2805122.1"/>
    <property type="molecule type" value="Genomic_DNA"/>
</dbReference>
<comment type="caution">
    <text evidence="1">The sequence shown here is derived from an EMBL/GenBank/DDBJ whole genome shotgun (WGS) entry which is preliminary data.</text>
</comment>
<proteinExistence type="predicted"/>
<organism evidence="1 2">
    <name type="scientific">Coemansia furcata</name>
    <dbReference type="NCBI Taxonomy" id="417177"/>
    <lineage>
        <taxon>Eukaryota</taxon>
        <taxon>Fungi</taxon>
        <taxon>Fungi incertae sedis</taxon>
        <taxon>Zoopagomycota</taxon>
        <taxon>Kickxellomycotina</taxon>
        <taxon>Kickxellomycetes</taxon>
        <taxon>Kickxellales</taxon>
        <taxon>Kickxellaceae</taxon>
        <taxon>Coemansia</taxon>
    </lineage>
</organism>
<gene>
    <name evidence="1" type="primary">BFR2</name>
    <name evidence="1" type="ORF">H4S07_004090</name>
</gene>
<evidence type="ECO:0000313" key="2">
    <source>
        <dbReference type="Proteomes" id="UP001140096"/>
    </source>
</evidence>
<keyword evidence="2" id="KW-1185">Reference proteome</keyword>
<name>A0ACC1LBW7_9FUNG</name>
<sequence length="560" mass="61951">MSSKRAKSLLEQIADIADPRPKDFDIENAGVDDNAFVRAGSESEDEVSDDEEQKRDHYIDMGKSTLRRNQGIGQMGPKYVGSRVSRKDLYDGIENSDEDLAEASDDDDMDSDDAMDNAIGSDSEEAESDDDISAPVPERNAALDMDESDSYSDSEGPSESEAEVNDVAAGSRDRIRDEIKRLEEGEKALLKSITQTARSDIEKGQHAVNQTRLWEGALDARIRVQKLVTAANELPQYNLFSELVEETCLGGTGAAGENNCLEGARQSVRLLLGSLVDLRRALVAQSPSVRQAQQEAATAQTGSKRSANDALDDEDELAATWDELEELRSELQPYRDESLEKWSNKVQISSSVTATKKFKAVNQGIMHQISQALAGKDRLIERTQLKRAEYKIIGKVEEKEGNDESKHSSAAVDAHLKDRDVEIFDDTDFYQQLLRELIESRMVDSNDPTSSLGVRWAAVKQQSRAKKRTMDNKSSKGRKIRYHVIEKLQSFMPPIPAGTWHEDMVNELFSSLLGQKVPQSILDEELDTFSSDPSKKSASAKALSQTGHASVGTQGLRLFG</sequence>
<reference evidence="1" key="1">
    <citation type="submission" date="2022-07" db="EMBL/GenBank/DDBJ databases">
        <title>Phylogenomic reconstructions and comparative analyses of Kickxellomycotina fungi.</title>
        <authorList>
            <person name="Reynolds N.K."/>
            <person name="Stajich J.E."/>
            <person name="Barry K."/>
            <person name="Grigoriev I.V."/>
            <person name="Crous P."/>
            <person name="Smith M.E."/>
        </authorList>
    </citation>
    <scope>NUCLEOTIDE SEQUENCE</scope>
    <source>
        <strain evidence="1">CBS 102833</strain>
    </source>
</reference>